<dbReference type="KEGG" id="vg:18504755"/>
<dbReference type="InterPro" id="IPR011047">
    <property type="entry name" value="Quinoprotein_ADH-like_sf"/>
</dbReference>
<sequence>MPVGFNSPARNLFLLGSSGAQVATNFFKSIDQSSSTDGTFVPSEIKFNYLDQKYILSGSASDSNSKYVGWIEKRDYDSTTDPENPTSTSEWDVRIQATQSSANTLLLAMELDSNNNLVVAGRTSSIPWVAKYSNAGVLDWQSTSNTGDLSYTGITSDSNGNYYACGSTDGGTPATLEAVAFVEKFDSNGNPGWGKQAFMLGRDVVLEKISANSRGEVVAVGFLEDDSAEKGYIVKIDTNTGEVLWDRTLERNISGYGGSSNDDIAAAEVRCTACYIDSKDQIYVVGTITGNSPVDNGTGEFLIKYSPEGNIIWQKENETIHYTALDGAPNVVPFDVKSDGETEQTVVLSVEDQGSFALNDSDIFITKYSKNGDLVFRRKISKGIDNLGAASLDADPSFYYILFRDQKFDVLAGEPDRYTFGKVSTSGNGLGAFQYDDLGPTATDIDYTVISNAENKIGRLSDGSVRNDTSDLVTYPFTANKLVFDDLATHVSNKRRQMDSADSFEYGGSPAIRINEFDQELNLLGNVYSGSGDWLDQSGKGRDTSASPGEPFYGSGGARFDGIDNYLEIANSTDFQFGTGDWTIEFWWKGFPSGSFTAVITTLISSNEAGTWRIGTRYNSTNRIYFARGTGSDFTDRQIDVNVNDNRWHHIAFVRSNGVIIPFVDGVDRTSDLVNGNLLDSNSMTTSNPVKIGYNQRDNAYIEGSVSQLRVVKGIAVYTSNFTPPTEALTAIPGTSLLTCQGLSITDASSSNHTITDPNAGSSAMVQSDLPIGRPTYNAAGYWDFDGFSEYLDASPPILKNYAGGTIEAWFKTGDSTTNGSTIYSEHTSGITGAGWAHLRIRGGKLRYTINPASGLTVKIQCAKFVDDNNWHHVVFTGSGSGSNGYKFYIDGMRYNESIIGDDNGYKWFNNNPATNEYSIGKTGQSTDGNNYFMGSLGDVRIYSRALTQAQAHQNYNATKSKYINEAPSTAPRITDKSIVIDSLRLYYDFGNRATYDTAQNLIPNSEDFTKWNQAVHFWENNYAIAPDGTKTAALLKESIPSQQQLSYHNIGLGGTSLVVGETYTFSVYAKANTRDTFEMHMYGDSSASFNLTTGSSTSTSSMTDVGDGWWLCKWVREKTNTAGFDYVYLGFSGSTYAGAGVDESIFIWHPQFERDVTRGRYIKTSGISITAPTTVKNLSSSSSGVGASLYTGTINGGATFNSDGYFEFDGTDDYIQSSSLVAPSEADFSVIMWYKITSTSGRGGLMERAADAPFTGWFLGHSGTTRWAAQVRDADNDEVDFEFTFPTVDQWTCDAFTWNTSTQSLAPYRNGAAAAGTATQSGNAVGSLDGNTRYPMAIGARLNDSGAQYKPMECGEVQIYIKALTAAEVLQNFNATRSKYGV</sequence>
<dbReference type="Proteomes" id="UP000018808">
    <property type="component" value="Segment"/>
</dbReference>
<dbReference type="InterPro" id="IPR013320">
    <property type="entry name" value="ConA-like_dom_sf"/>
</dbReference>
<dbReference type="RefSeq" id="YP_009008313.1">
    <property type="nucleotide sequence ID" value="NC_023587.1"/>
</dbReference>
<dbReference type="Gene3D" id="2.60.120.200">
    <property type="match status" value="3"/>
</dbReference>
<name>V5USF6_9CAUD</name>
<dbReference type="SUPFAM" id="SSF50998">
    <property type="entry name" value="Quinoprotein alcohol dehydrogenase-like"/>
    <property type="match status" value="1"/>
</dbReference>
<reference evidence="1 2" key="1">
    <citation type="journal article" date="2014" name="Nature">
        <title>Viral tagging reveals discrete populations in Synechococcus viral genome sequence space.</title>
        <authorList>
            <person name="Deng L."/>
            <person name="Ignacio Espinoza J.C."/>
            <person name="Gregory A.C."/>
            <person name="Poulos B.T."/>
            <person name="Weitz J.S."/>
            <person name="Hugenholtz P."/>
            <person name="Sullivan M.B."/>
        </authorList>
    </citation>
    <scope>NUCLEOTIDE SEQUENCE [LARGE SCALE GENOMIC DNA]</scope>
</reference>
<dbReference type="EMBL" id="KF156338">
    <property type="protein sequence ID" value="AHB80593.1"/>
    <property type="molecule type" value="Genomic_DNA"/>
</dbReference>
<dbReference type="Pfam" id="PF13385">
    <property type="entry name" value="Laminin_G_3"/>
    <property type="match status" value="3"/>
</dbReference>
<protein>
    <submittedName>
        <fullName evidence="1">Structural protein</fullName>
    </submittedName>
</protein>
<organism evidence="1 2">
    <name type="scientific">Synechococcus phage ACG-2014h</name>
    <dbReference type="NCBI Taxonomy" id="1340810"/>
    <lineage>
        <taxon>Viruses</taxon>
        <taxon>Duplodnaviria</taxon>
        <taxon>Heunggongvirae</taxon>
        <taxon>Uroviricota</taxon>
        <taxon>Caudoviricetes</taxon>
        <taxon>Pantevenvirales</taxon>
        <taxon>Kyanoviridae</taxon>
        <taxon>Sedonavirus</taxon>
        <taxon>Sedonavirus tusconh</taxon>
    </lineage>
</organism>
<dbReference type="SUPFAM" id="SSF49899">
    <property type="entry name" value="Concanavalin A-like lectins/glucanases"/>
    <property type="match status" value="3"/>
</dbReference>
<evidence type="ECO:0000313" key="2">
    <source>
        <dbReference type="Proteomes" id="UP000018808"/>
    </source>
</evidence>
<proteinExistence type="predicted"/>
<keyword evidence="2" id="KW-1185">Reference proteome</keyword>
<gene>
    <name evidence="1" type="ORF">S-MbCM7_179</name>
</gene>
<accession>V5USF6</accession>
<evidence type="ECO:0000313" key="1">
    <source>
        <dbReference type="EMBL" id="AHB80593.1"/>
    </source>
</evidence>
<dbReference type="GeneID" id="18504755"/>